<dbReference type="EMBL" id="JAJNEC010000007">
    <property type="protein sequence ID" value="MCD2425824.1"/>
    <property type="molecule type" value="Genomic_DNA"/>
</dbReference>
<name>A0ABS8PYD5_9BACT</name>
<evidence type="ECO:0000313" key="1">
    <source>
        <dbReference type="EMBL" id="MCD2425824.1"/>
    </source>
</evidence>
<dbReference type="RefSeq" id="WP_231008411.1">
    <property type="nucleotide sequence ID" value="NZ_JAJNEC010000007.1"/>
</dbReference>
<dbReference type="Proteomes" id="UP001199816">
    <property type="component" value="Unassembled WGS sequence"/>
</dbReference>
<protein>
    <submittedName>
        <fullName evidence="1">Uncharacterized protein</fullName>
    </submittedName>
</protein>
<reference evidence="1 2" key="1">
    <citation type="submission" date="2021-11" db="EMBL/GenBank/DDBJ databases">
        <title>Genomic of Niabella pedocola.</title>
        <authorList>
            <person name="Wu T."/>
        </authorList>
    </citation>
    <scope>NUCLEOTIDE SEQUENCE [LARGE SCALE GENOMIC DNA]</scope>
    <source>
        <strain evidence="1 2">JCM 31011</strain>
    </source>
</reference>
<accession>A0ABS8PYD5</accession>
<evidence type="ECO:0000313" key="2">
    <source>
        <dbReference type="Proteomes" id="UP001199816"/>
    </source>
</evidence>
<keyword evidence="2" id="KW-1185">Reference proteome</keyword>
<sequence length="130" mass="14928">MAIDIGFEIRLISKHGGPAYEDIEKVRAICEHAKDSCALEGLYGKYWFNLKEKSDYLSVQLYGYYRGNEEDDTAALETVLELTWQDEENAPLITATYFAPVAEVFDIRVVRDYLVSTNRRFSRKVCCIAL</sequence>
<comment type="caution">
    <text evidence="1">The sequence shown here is derived from an EMBL/GenBank/DDBJ whole genome shotgun (WGS) entry which is preliminary data.</text>
</comment>
<proteinExistence type="predicted"/>
<gene>
    <name evidence="1" type="ORF">LQ567_23780</name>
</gene>
<organism evidence="1 2">
    <name type="scientific">Niabella pedocola</name>
    <dbReference type="NCBI Taxonomy" id="1752077"/>
    <lineage>
        <taxon>Bacteria</taxon>
        <taxon>Pseudomonadati</taxon>
        <taxon>Bacteroidota</taxon>
        <taxon>Chitinophagia</taxon>
        <taxon>Chitinophagales</taxon>
        <taxon>Chitinophagaceae</taxon>
        <taxon>Niabella</taxon>
    </lineage>
</organism>